<dbReference type="EMBL" id="QFQJ01000040">
    <property type="protein sequence ID" value="PZQ90056.1"/>
    <property type="molecule type" value="Genomic_DNA"/>
</dbReference>
<accession>A0A2W5RJX8</accession>
<evidence type="ECO:0000313" key="1">
    <source>
        <dbReference type="EMBL" id="PZQ90056.1"/>
    </source>
</evidence>
<sequence length="102" mass="12192">MTTSTQKFSEFISQDDEGNIRMRLGHSTYFEKGRHIYVVNKDGTEQLITLEVHAAKSWIRENFERERAFQRKKNLAIALQRTHIPLRERREYKRRAGWVGAR</sequence>
<comment type="caution">
    <text evidence="1">The sequence shown here is derived from an EMBL/GenBank/DDBJ whole genome shotgun (WGS) entry which is preliminary data.</text>
</comment>
<reference evidence="1 2" key="1">
    <citation type="submission" date="2017-11" db="EMBL/GenBank/DDBJ databases">
        <title>Infants hospitalized years apart are colonized by the same room-sourced microbial strains.</title>
        <authorList>
            <person name="Brooks B."/>
            <person name="Olm M.R."/>
            <person name="Firek B.A."/>
            <person name="Baker R."/>
            <person name="Thomas B.C."/>
            <person name="Morowitz M.J."/>
            <person name="Banfield J.F."/>
        </authorList>
    </citation>
    <scope>NUCLEOTIDE SEQUENCE [LARGE SCALE GENOMIC DNA]</scope>
    <source>
        <strain evidence="1">S2_003_000_R3_20</strain>
    </source>
</reference>
<protein>
    <submittedName>
        <fullName evidence="1">Uncharacterized protein</fullName>
    </submittedName>
</protein>
<evidence type="ECO:0000313" key="2">
    <source>
        <dbReference type="Proteomes" id="UP000249282"/>
    </source>
</evidence>
<proteinExistence type="predicted"/>
<organism evidence="1 2">
    <name type="scientific">Acinetobacter johnsonii</name>
    <dbReference type="NCBI Taxonomy" id="40214"/>
    <lineage>
        <taxon>Bacteria</taxon>
        <taxon>Pseudomonadati</taxon>
        <taxon>Pseudomonadota</taxon>
        <taxon>Gammaproteobacteria</taxon>
        <taxon>Moraxellales</taxon>
        <taxon>Moraxellaceae</taxon>
        <taxon>Acinetobacter</taxon>
    </lineage>
</organism>
<gene>
    <name evidence="1" type="ORF">DI542_08725</name>
</gene>
<dbReference type="AlphaFoldDB" id="A0A2W5RJX8"/>
<dbReference type="Proteomes" id="UP000249282">
    <property type="component" value="Unassembled WGS sequence"/>
</dbReference>
<name>A0A2W5RJX8_ACIJO</name>